<reference evidence="2 3" key="1">
    <citation type="submission" date="2018-11" db="EMBL/GenBank/DDBJ databases">
        <title>Genome sequence and assembly of Colletotrichum sidae.</title>
        <authorList>
            <person name="Gan P."/>
            <person name="Shirasu K."/>
        </authorList>
    </citation>
    <scope>NUCLEOTIDE SEQUENCE [LARGE SCALE GENOMIC DNA]</scope>
    <source>
        <strain evidence="2 3">CBS 518.97</strain>
    </source>
</reference>
<accession>A0A4R8T867</accession>
<proteinExistence type="predicted"/>
<comment type="caution">
    <text evidence="2">The sequence shown here is derived from an EMBL/GenBank/DDBJ whole genome shotgun (WGS) entry which is preliminary data.</text>
</comment>
<organism evidence="2 3">
    <name type="scientific">Colletotrichum sidae</name>
    <dbReference type="NCBI Taxonomy" id="1347389"/>
    <lineage>
        <taxon>Eukaryota</taxon>
        <taxon>Fungi</taxon>
        <taxon>Dikarya</taxon>
        <taxon>Ascomycota</taxon>
        <taxon>Pezizomycotina</taxon>
        <taxon>Sordariomycetes</taxon>
        <taxon>Hypocreomycetidae</taxon>
        <taxon>Glomerellales</taxon>
        <taxon>Glomerellaceae</taxon>
        <taxon>Colletotrichum</taxon>
        <taxon>Colletotrichum orbiculare species complex</taxon>
    </lineage>
</organism>
<evidence type="ECO:0000313" key="2">
    <source>
        <dbReference type="EMBL" id="TEA13275.1"/>
    </source>
</evidence>
<evidence type="ECO:0000256" key="1">
    <source>
        <dbReference type="SAM" id="MobiDB-lite"/>
    </source>
</evidence>
<evidence type="ECO:0000313" key="3">
    <source>
        <dbReference type="Proteomes" id="UP000295604"/>
    </source>
</evidence>
<name>A0A4R8T867_9PEZI</name>
<dbReference type="Proteomes" id="UP000295604">
    <property type="component" value="Unassembled WGS sequence"/>
</dbReference>
<gene>
    <name evidence="2" type="ORF">C8034_v004829</name>
</gene>
<dbReference type="EMBL" id="QAPF01000207">
    <property type="protein sequence ID" value="TEA13275.1"/>
    <property type="molecule type" value="Genomic_DNA"/>
</dbReference>
<protein>
    <submittedName>
        <fullName evidence="2">Uncharacterized protein</fullName>
    </submittedName>
</protein>
<keyword evidence="3" id="KW-1185">Reference proteome</keyword>
<dbReference type="AlphaFoldDB" id="A0A4R8T867"/>
<sequence length="127" mass="14446">MPSLPVAVTVKRGLVRAAAGRQTRTVHDWSDRFTSKRDELAAHFNRSLGEDADGKPIRLDRKRKTVSTSVGDLPISPIMDPDFKEARRRYNQPKPKPQKTTAPNSGVKERLRKKLLQNPYGEYHNID</sequence>
<feature type="region of interest" description="Disordered" evidence="1">
    <location>
        <begin position="63"/>
        <end position="127"/>
    </location>
</feature>